<dbReference type="Gene3D" id="1.20.1290.10">
    <property type="entry name" value="AhpD-like"/>
    <property type="match status" value="1"/>
</dbReference>
<dbReference type="PANTHER" id="PTHR34846:SF5">
    <property type="entry name" value="CARBOXYMUCONOLACTONE DECARBOXYLASE-LIKE DOMAIN-CONTAINING PROTEIN"/>
    <property type="match status" value="1"/>
</dbReference>
<dbReference type="InterPro" id="IPR004675">
    <property type="entry name" value="AhpD_core"/>
</dbReference>
<proteinExistence type="predicted"/>
<evidence type="ECO:0000313" key="3">
    <source>
        <dbReference type="Proteomes" id="UP000256661"/>
    </source>
</evidence>
<dbReference type="GO" id="GO:0051920">
    <property type="term" value="F:peroxiredoxin activity"/>
    <property type="evidence" value="ECO:0007669"/>
    <property type="project" value="InterPro"/>
</dbReference>
<dbReference type="AlphaFoldDB" id="A0A3D9SJH0"/>
<dbReference type="EMBL" id="QTTT01000001">
    <property type="protein sequence ID" value="REE95847.1"/>
    <property type="molecule type" value="Genomic_DNA"/>
</dbReference>
<keyword evidence="2" id="KW-0575">Peroxidase</keyword>
<dbReference type="NCBIfam" id="TIGR00778">
    <property type="entry name" value="ahpD_dom"/>
    <property type="match status" value="1"/>
</dbReference>
<evidence type="ECO:0000313" key="2">
    <source>
        <dbReference type="EMBL" id="REE95847.1"/>
    </source>
</evidence>
<dbReference type="PANTHER" id="PTHR34846">
    <property type="entry name" value="4-CARBOXYMUCONOLACTONE DECARBOXYLASE FAMILY PROTEIN (AFU_ORTHOLOGUE AFUA_6G11590)"/>
    <property type="match status" value="1"/>
</dbReference>
<dbReference type="RefSeq" id="WP_116021585.1">
    <property type="nucleotide sequence ID" value="NZ_QTTT01000001.1"/>
</dbReference>
<dbReference type="OrthoDB" id="331146at2"/>
<protein>
    <submittedName>
        <fullName evidence="2">AhpD family alkylhydroperoxidase</fullName>
    </submittedName>
</protein>
<dbReference type="Proteomes" id="UP000256661">
    <property type="component" value="Unassembled WGS sequence"/>
</dbReference>
<organism evidence="2 3">
    <name type="scientific">Thermomonospora umbrina</name>
    <dbReference type="NCBI Taxonomy" id="111806"/>
    <lineage>
        <taxon>Bacteria</taxon>
        <taxon>Bacillati</taxon>
        <taxon>Actinomycetota</taxon>
        <taxon>Actinomycetes</taxon>
        <taxon>Streptosporangiales</taxon>
        <taxon>Thermomonosporaceae</taxon>
        <taxon>Thermomonospora</taxon>
    </lineage>
</organism>
<keyword evidence="3" id="KW-1185">Reference proteome</keyword>
<feature type="domain" description="Carboxymuconolactone decarboxylase-like" evidence="1">
    <location>
        <begin position="21"/>
        <end position="92"/>
    </location>
</feature>
<dbReference type="Pfam" id="PF02627">
    <property type="entry name" value="CMD"/>
    <property type="match status" value="1"/>
</dbReference>
<sequence>MSRLDLPATAREPYLALVQVAQTISEGPLDRILWQLVKLRASQLNGCVYCIDMHAHEARELGEDDDRLFQLTAWRESGLFTAAERAALDYTDTATRLGANGVTDAVWDEVTAHFEPAETGHLVMAVALINAFDRIGDPLRLTPARR</sequence>
<evidence type="ECO:0000259" key="1">
    <source>
        <dbReference type="Pfam" id="PF02627"/>
    </source>
</evidence>
<dbReference type="SUPFAM" id="SSF69118">
    <property type="entry name" value="AhpD-like"/>
    <property type="match status" value="1"/>
</dbReference>
<dbReference type="InterPro" id="IPR003779">
    <property type="entry name" value="CMD-like"/>
</dbReference>
<keyword evidence="2" id="KW-0560">Oxidoreductase</keyword>
<comment type="caution">
    <text evidence="2">The sequence shown here is derived from an EMBL/GenBank/DDBJ whole genome shotgun (WGS) entry which is preliminary data.</text>
</comment>
<name>A0A3D9SJH0_9ACTN</name>
<reference evidence="2 3" key="1">
    <citation type="submission" date="2018-08" db="EMBL/GenBank/DDBJ databases">
        <title>Sequencing the genomes of 1000 actinobacteria strains.</title>
        <authorList>
            <person name="Klenk H.-P."/>
        </authorList>
    </citation>
    <scope>NUCLEOTIDE SEQUENCE [LARGE SCALE GENOMIC DNA]</scope>
    <source>
        <strain evidence="2 3">DSM 43927</strain>
    </source>
</reference>
<accession>A0A3D9SJH0</accession>
<dbReference type="InterPro" id="IPR029032">
    <property type="entry name" value="AhpD-like"/>
</dbReference>
<gene>
    <name evidence="2" type="ORF">DFJ69_1261</name>
</gene>